<keyword evidence="6 14" id="KW-0418">Kinase</keyword>
<dbReference type="STRING" id="1257118.L8GGV8"/>
<dbReference type="PROSITE" id="PS50011">
    <property type="entry name" value="PROTEIN_KINASE_DOM"/>
    <property type="match status" value="2"/>
</dbReference>
<feature type="compositionally biased region" description="Basic and acidic residues" evidence="11">
    <location>
        <begin position="723"/>
        <end position="746"/>
    </location>
</feature>
<dbReference type="FunFam" id="3.30.200.20:FF:000060">
    <property type="entry name" value="Serine/threonine-protein kinase isoform 1"/>
    <property type="match status" value="1"/>
</dbReference>
<evidence type="ECO:0000256" key="4">
    <source>
        <dbReference type="ARBA" id="ARBA00022679"/>
    </source>
</evidence>
<dbReference type="Pfam" id="PF02872">
    <property type="entry name" value="5_nucleotid_C"/>
    <property type="match status" value="1"/>
</dbReference>
<keyword evidence="5 10" id="KW-0547">Nucleotide-binding</keyword>
<evidence type="ECO:0000256" key="9">
    <source>
        <dbReference type="ARBA" id="ARBA00048679"/>
    </source>
</evidence>
<dbReference type="GO" id="GO:0005524">
    <property type="term" value="F:ATP binding"/>
    <property type="evidence" value="ECO:0007669"/>
    <property type="project" value="UniProtKB-UniRule"/>
</dbReference>
<reference evidence="14 15" key="1">
    <citation type="journal article" date="2013" name="Genome Biol.">
        <title>Genome of Acanthamoeba castellanii highlights extensive lateral gene transfer and early evolution of tyrosine kinase signaling.</title>
        <authorList>
            <person name="Clarke M."/>
            <person name="Lohan A.J."/>
            <person name="Liu B."/>
            <person name="Lagkouvardos I."/>
            <person name="Roy S."/>
            <person name="Zafar N."/>
            <person name="Bertelli C."/>
            <person name="Schilde C."/>
            <person name="Kianianmomeni A."/>
            <person name="Burglin T.R."/>
            <person name="Frech C."/>
            <person name="Turcotte B."/>
            <person name="Kopec K.O."/>
            <person name="Synnott J.M."/>
            <person name="Choo C."/>
            <person name="Paponov I."/>
            <person name="Finkler A."/>
            <person name="Soon Heng Tan C."/>
            <person name="Hutchins A.P."/>
            <person name="Weinmeier T."/>
            <person name="Rattei T."/>
            <person name="Chu J.S."/>
            <person name="Gimenez G."/>
            <person name="Irimia M."/>
            <person name="Rigden D.J."/>
            <person name="Fitzpatrick D.A."/>
            <person name="Lorenzo-Morales J."/>
            <person name="Bateman A."/>
            <person name="Chiu C.H."/>
            <person name="Tang P."/>
            <person name="Hegemann P."/>
            <person name="Fromm H."/>
            <person name="Raoult D."/>
            <person name="Greub G."/>
            <person name="Miranda-Saavedra D."/>
            <person name="Chen N."/>
            <person name="Nash P."/>
            <person name="Ginger M.L."/>
            <person name="Horn M."/>
            <person name="Schaap P."/>
            <person name="Caler L."/>
            <person name="Loftus B."/>
        </authorList>
    </citation>
    <scope>NUCLEOTIDE SEQUENCE [LARGE SCALE GENOMIC DNA]</scope>
    <source>
        <strain evidence="14 15">Neff</strain>
    </source>
</reference>
<feature type="region of interest" description="Disordered" evidence="11">
    <location>
        <begin position="966"/>
        <end position="985"/>
    </location>
</feature>
<dbReference type="AlphaFoldDB" id="L8GGV8"/>
<evidence type="ECO:0000256" key="11">
    <source>
        <dbReference type="SAM" id="MobiDB-lite"/>
    </source>
</evidence>
<dbReference type="EMBL" id="KB008133">
    <property type="protein sequence ID" value="ELR12064.1"/>
    <property type="molecule type" value="Genomic_DNA"/>
</dbReference>
<feature type="region of interest" description="Disordered" evidence="11">
    <location>
        <begin position="609"/>
        <end position="674"/>
    </location>
</feature>
<comment type="catalytic activity">
    <reaction evidence="9">
        <text>L-seryl-[protein] + ATP = O-phospho-L-seryl-[protein] + ADP + H(+)</text>
        <dbReference type="Rhea" id="RHEA:17989"/>
        <dbReference type="Rhea" id="RHEA-COMP:9863"/>
        <dbReference type="Rhea" id="RHEA-COMP:11604"/>
        <dbReference type="ChEBI" id="CHEBI:15378"/>
        <dbReference type="ChEBI" id="CHEBI:29999"/>
        <dbReference type="ChEBI" id="CHEBI:30616"/>
        <dbReference type="ChEBI" id="CHEBI:83421"/>
        <dbReference type="ChEBI" id="CHEBI:456216"/>
        <dbReference type="EC" id="2.7.11.1"/>
    </reaction>
</comment>
<evidence type="ECO:0000256" key="12">
    <source>
        <dbReference type="SAM" id="Phobius"/>
    </source>
</evidence>
<feature type="transmembrane region" description="Helical" evidence="12">
    <location>
        <begin position="274"/>
        <end position="301"/>
    </location>
</feature>
<dbReference type="RefSeq" id="XP_004334077.1">
    <property type="nucleotide sequence ID" value="XM_004334029.1"/>
</dbReference>
<feature type="compositionally biased region" description="Acidic residues" evidence="11">
    <location>
        <begin position="753"/>
        <end position="775"/>
    </location>
</feature>
<evidence type="ECO:0000259" key="13">
    <source>
        <dbReference type="PROSITE" id="PS50011"/>
    </source>
</evidence>
<dbReference type="PROSITE" id="PS00108">
    <property type="entry name" value="PROTEIN_KINASE_ST"/>
    <property type="match status" value="2"/>
</dbReference>
<sequence length="1076" mass="117939">MQADIVRRQAEVDQLAQRPLGSSLVDLAYEHRCMFGECTIGSWSVDVLRAEGRTQVAFVNGGTMYGGIPAGNITYGQLQTALPLQNGELQTYRLAGRYLWAALENSFKLVTDTELNLSQGVGRFLQVSGLRVLYNPREAVGWRVVDVTIETAPGVWTRLEPDQLYTITSFRWVSVLGGDEYTMIRDNLHDLRPIGITGAMAYLTALTRGPITSVSMGRLNTTSLTTRSCYDADSGFLCNGNGVCVLGRCQCVVGAAEELCAWRNSSDDALSAGAIVGIVIGSAVVAACVLVSAVFITAVLASRNRKRPADQEWLIDFNELEIGDLLGRGGYGEVYRGKWKGTGVAVKTISAERITREMKASFIKETSIMSRLRHPNCVLFMAASTKPPLLCIVMEYMALGSLYDLLHNELVNEIPFVLRLKLMYQAAKGMHFLHSSGIVHRDLKSLNLLLDHKWNVKVADFGLTVFRDSVKRKGDGDRSVVGSVPWMAPELLQRDTDHRNPQAPIEFVQLVDVYSFGIILWEVLTRKRPYEGLSPSQVAVAVIRSDLRPTLPAGVLGLADHERQYLNLMSACWHRDPSVRPAFHRIMDTLVKINNAAGGNSSSGSGFVFSSSSGSNSSGGGKADNGEAAGRARGPSDSMSLMSGPDLSSSRDSNGSYGNCDDGGSGGDGEGEERGLVHVPATKADRVPRRDVSFVVCDLARFDRVWQRNPAAADMAIRRFTEKTQSDATSDHHQQLRFTTRPDRSVRVALDTTGDDEDKNEENDDEDEEECDGDEAVCSSDRCPWIIDAESIELGECIGEGSFAEVLEGTCDGRPVAVKRLFNSRLDDHGMRKLRKEAAILSGIDHPHVVKLMGLSVGHRSLLLVMELVPRGSLRTLLSNPSVGLKWPQRLAMLRDAALGLAFLHARGIVHRDIKSSNLLVDDDLRVKVADFGFATVKQDNCTMTRCGSPSWTAPEVLAPVFTTAAESGRNGDDDNGDDNDDDDDVVVDERVYSEKADVYSFGIVMWEVLTRHVPYAEGNLTTVAFDVIQGKRPPVPSDCPPAYADTMRRCWHEKPRKRPDMDDVLAFFAGDFASV</sequence>
<keyword evidence="4" id="KW-0808">Transferase</keyword>
<dbReference type="GO" id="GO:0004674">
    <property type="term" value="F:protein serine/threonine kinase activity"/>
    <property type="evidence" value="ECO:0007669"/>
    <property type="project" value="UniProtKB-KW"/>
</dbReference>
<accession>L8GGV8</accession>
<feature type="compositionally biased region" description="Polar residues" evidence="11">
    <location>
        <begin position="637"/>
        <end position="651"/>
    </location>
</feature>
<dbReference type="EC" id="2.7.11.1" evidence="2"/>
<feature type="compositionally biased region" description="Acidic residues" evidence="11">
    <location>
        <begin position="974"/>
        <end position="985"/>
    </location>
</feature>
<dbReference type="PANTHER" id="PTHR44329">
    <property type="entry name" value="SERINE/THREONINE-PROTEIN KINASE TNNI3K-RELATED"/>
    <property type="match status" value="1"/>
</dbReference>
<dbReference type="PROSITE" id="PS00107">
    <property type="entry name" value="PROTEIN_KINASE_ATP"/>
    <property type="match status" value="2"/>
</dbReference>
<organism evidence="14 15">
    <name type="scientific">Acanthamoeba castellanii (strain ATCC 30010 / Neff)</name>
    <dbReference type="NCBI Taxonomy" id="1257118"/>
    <lineage>
        <taxon>Eukaryota</taxon>
        <taxon>Amoebozoa</taxon>
        <taxon>Discosea</taxon>
        <taxon>Longamoebia</taxon>
        <taxon>Centramoebida</taxon>
        <taxon>Acanthamoebidae</taxon>
        <taxon>Acanthamoeba</taxon>
    </lineage>
</organism>
<keyword evidence="12" id="KW-1133">Transmembrane helix</keyword>
<feature type="binding site" evidence="10">
    <location>
        <position position="819"/>
    </location>
    <ligand>
        <name>ATP</name>
        <dbReference type="ChEBI" id="CHEBI:30616"/>
    </ligand>
</feature>
<evidence type="ECO:0000256" key="6">
    <source>
        <dbReference type="ARBA" id="ARBA00022777"/>
    </source>
</evidence>
<dbReference type="VEuPathDB" id="AmoebaDB:ACA1_100950"/>
<dbReference type="InterPro" id="IPR001245">
    <property type="entry name" value="Ser-Thr/Tyr_kinase_cat_dom"/>
</dbReference>
<dbReference type="GO" id="GO:0009166">
    <property type="term" value="P:nucleotide catabolic process"/>
    <property type="evidence" value="ECO:0007669"/>
    <property type="project" value="InterPro"/>
</dbReference>
<dbReference type="InterPro" id="IPR036907">
    <property type="entry name" value="5'-Nucleotdase_C_sf"/>
</dbReference>
<dbReference type="GO" id="GO:0016787">
    <property type="term" value="F:hydrolase activity"/>
    <property type="evidence" value="ECO:0007669"/>
    <property type="project" value="InterPro"/>
</dbReference>
<keyword evidence="15" id="KW-1185">Reference proteome</keyword>
<gene>
    <name evidence="14" type="ORF">ACA1_100950</name>
</gene>
<evidence type="ECO:0000256" key="8">
    <source>
        <dbReference type="ARBA" id="ARBA00047899"/>
    </source>
</evidence>
<dbReference type="InterPro" id="IPR008334">
    <property type="entry name" value="5'-Nucleotdase_C"/>
</dbReference>
<dbReference type="Gene3D" id="3.90.780.10">
    <property type="entry name" value="5'-Nucleotidase, C-terminal domain"/>
    <property type="match status" value="1"/>
</dbReference>
<keyword evidence="7 10" id="KW-0067">ATP-binding</keyword>
<dbReference type="Gene3D" id="1.10.510.10">
    <property type="entry name" value="Transferase(Phosphotransferase) domain 1"/>
    <property type="match status" value="2"/>
</dbReference>
<dbReference type="KEGG" id="acan:ACA1_100950"/>
<dbReference type="Pfam" id="PF07714">
    <property type="entry name" value="PK_Tyr_Ser-Thr"/>
    <property type="match status" value="3"/>
</dbReference>
<feature type="domain" description="Protein kinase" evidence="13">
    <location>
        <begin position="792"/>
        <end position="1074"/>
    </location>
</feature>
<dbReference type="SUPFAM" id="SSF56112">
    <property type="entry name" value="Protein kinase-like (PK-like)"/>
    <property type="match status" value="2"/>
</dbReference>
<evidence type="ECO:0000256" key="3">
    <source>
        <dbReference type="ARBA" id="ARBA00022527"/>
    </source>
</evidence>
<feature type="domain" description="Protein kinase" evidence="13">
    <location>
        <begin position="320"/>
        <end position="593"/>
    </location>
</feature>
<keyword evidence="3" id="KW-0723">Serine/threonine-protein kinase</keyword>
<evidence type="ECO:0000256" key="2">
    <source>
        <dbReference type="ARBA" id="ARBA00012513"/>
    </source>
</evidence>
<feature type="binding site" evidence="10">
    <location>
        <position position="347"/>
    </location>
    <ligand>
        <name>ATP</name>
        <dbReference type="ChEBI" id="CHEBI:30616"/>
    </ligand>
</feature>
<dbReference type="CDD" id="cd13999">
    <property type="entry name" value="STKc_MAP3K-like"/>
    <property type="match status" value="2"/>
</dbReference>
<comment type="similarity">
    <text evidence="1">Belongs to the protein kinase superfamily. TKL Ser/Thr protein kinase family.</text>
</comment>
<comment type="catalytic activity">
    <reaction evidence="8">
        <text>L-threonyl-[protein] + ATP = O-phospho-L-threonyl-[protein] + ADP + H(+)</text>
        <dbReference type="Rhea" id="RHEA:46608"/>
        <dbReference type="Rhea" id="RHEA-COMP:11060"/>
        <dbReference type="Rhea" id="RHEA-COMP:11605"/>
        <dbReference type="ChEBI" id="CHEBI:15378"/>
        <dbReference type="ChEBI" id="CHEBI:30013"/>
        <dbReference type="ChEBI" id="CHEBI:30616"/>
        <dbReference type="ChEBI" id="CHEBI:61977"/>
        <dbReference type="ChEBI" id="CHEBI:456216"/>
        <dbReference type="EC" id="2.7.11.1"/>
    </reaction>
</comment>
<evidence type="ECO:0000313" key="14">
    <source>
        <dbReference type="EMBL" id="ELR12064.1"/>
    </source>
</evidence>
<name>L8GGV8_ACACF</name>
<dbReference type="OMA" id="LLESCWH"/>
<dbReference type="PANTHER" id="PTHR44329:SF298">
    <property type="entry name" value="MIXED LINEAGE KINASE DOMAIN-LIKE PROTEIN"/>
    <property type="match status" value="1"/>
</dbReference>
<dbReference type="SUPFAM" id="SSF55816">
    <property type="entry name" value="5'-nucleotidase (syn. UDP-sugar hydrolase), C-terminal domain"/>
    <property type="match status" value="1"/>
</dbReference>
<dbReference type="InterPro" id="IPR008271">
    <property type="entry name" value="Ser/Thr_kinase_AS"/>
</dbReference>
<protein>
    <recommendedName>
        <fullName evidence="2">non-specific serine/threonine protein kinase</fullName>
        <ecNumber evidence="2">2.7.11.1</ecNumber>
    </recommendedName>
</protein>
<dbReference type="OrthoDB" id="5809314at2759"/>
<keyword evidence="12" id="KW-0472">Membrane</keyword>
<dbReference type="Proteomes" id="UP000011083">
    <property type="component" value="Unassembled WGS sequence"/>
</dbReference>
<proteinExistence type="inferred from homology"/>
<feature type="region of interest" description="Disordered" evidence="11">
    <location>
        <begin position="723"/>
        <end position="776"/>
    </location>
</feature>
<keyword evidence="12" id="KW-0812">Transmembrane</keyword>
<dbReference type="InterPro" id="IPR011009">
    <property type="entry name" value="Kinase-like_dom_sf"/>
</dbReference>
<dbReference type="InterPro" id="IPR051681">
    <property type="entry name" value="Ser/Thr_Kinases-Pseudokinases"/>
</dbReference>
<evidence type="ECO:0000256" key="10">
    <source>
        <dbReference type="PROSITE-ProRule" id="PRU10141"/>
    </source>
</evidence>
<dbReference type="GeneID" id="14912545"/>
<dbReference type="SMART" id="SM00220">
    <property type="entry name" value="S_TKc"/>
    <property type="match status" value="2"/>
</dbReference>
<dbReference type="Gene3D" id="3.30.200.20">
    <property type="entry name" value="Phosphorylase Kinase, domain 1"/>
    <property type="match status" value="2"/>
</dbReference>
<dbReference type="InterPro" id="IPR000719">
    <property type="entry name" value="Prot_kinase_dom"/>
</dbReference>
<evidence type="ECO:0000256" key="7">
    <source>
        <dbReference type="ARBA" id="ARBA00022840"/>
    </source>
</evidence>
<evidence type="ECO:0000256" key="1">
    <source>
        <dbReference type="ARBA" id="ARBA00005843"/>
    </source>
</evidence>
<evidence type="ECO:0000256" key="5">
    <source>
        <dbReference type="ARBA" id="ARBA00022741"/>
    </source>
</evidence>
<evidence type="ECO:0000313" key="15">
    <source>
        <dbReference type="Proteomes" id="UP000011083"/>
    </source>
</evidence>
<dbReference type="InterPro" id="IPR017441">
    <property type="entry name" value="Protein_kinase_ATP_BS"/>
</dbReference>